<feature type="transmembrane region" description="Helical" evidence="6">
    <location>
        <begin position="330"/>
        <end position="349"/>
    </location>
</feature>
<feature type="transmembrane region" description="Helical" evidence="6">
    <location>
        <begin position="298"/>
        <end position="318"/>
    </location>
</feature>
<keyword evidence="2" id="KW-0813">Transport</keyword>
<feature type="transmembrane region" description="Helical" evidence="6">
    <location>
        <begin position="267"/>
        <end position="286"/>
    </location>
</feature>
<dbReference type="PANTHER" id="PTHR42718">
    <property type="entry name" value="MAJOR FACILITATOR SUPERFAMILY MULTIDRUG TRANSPORTER MFSC"/>
    <property type="match status" value="1"/>
</dbReference>
<feature type="domain" description="Major facilitator superfamily (MFS) profile" evidence="7">
    <location>
        <begin position="23"/>
        <end position="452"/>
    </location>
</feature>
<dbReference type="Gene3D" id="1.20.1720.10">
    <property type="entry name" value="Multidrug resistance protein D"/>
    <property type="match status" value="1"/>
</dbReference>
<evidence type="ECO:0000256" key="5">
    <source>
        <dbReference type="ARBA" id="ARBA00023136"/>
    </source>
</evidence>
<dbReference type="Proteomes" id="UP000615455">
    <property type="component" value="Unassembled WGS sequence"/>
</dbReference>
<feature type="transmembrane region" description="Helical" evidence="6">
    <location>
        <begin position="151"/>
        <end position="169"/>
    </location>
</feature>
<feature type="transmembrane region" description="Helical" evidence="6">
    <location>
        <begin position="89"/>
        <end position="112"/>
    </location>
</feature>
<dbReference type="PANTHER" id="PTHR42718:SF9">
    <property type="entry name" value="MAJOR FACILITATOR SUPERFAMILY MULTIDRUG TRANSPORTER MFSC"/>
    <property type="match status" value="1"/>
</dbReference>
<dbReference type="InterPro" id="IPR011701">
    <property type="entry name" value="MFS"/>
</dbReference>
<evidence type="ECO:0000256" key="4">
    <source>
        <dbReference type="ARBA" id="ARBA00022989"/>
    </source>
</evidence>
<keyword evidence="3 6" id="KW-0812">Transmembrane</keyword>
<dbReference type="RefSeq" id="WP_189015625.1">
    <property type="nucleotide sequence ID" value="NZ_BMHE01000029.1"/>
</dbReference>
<dbReference type="InterPro" id="IPR020846">
    <property type="entry name" value="MFS_dom"/>
</dbReference>
<feature type="transmembrane region" description="Helical" evidence="6">
    <location>
        <begin position="388"/>
        <end position="409"/>
    </location>
</feature>
<dbReference type="EMBL" id="BMHE01000029">
    <property type="protein sequence ID" value="GFZ95434.1"/>
    <property type="molecule type" value="Genomic_DNA"/>
</dbReference>
<dbReference type="PRINTS" id="PR01036">
    <property type="entry name" value="TCRTETB"/>
</dbReference>
<proteinExistence type="predicted"/>
<accession>A0ABQ1F0N9</accession>
<evidence type="ECO:0000256" key="2">
    <source>
        <dbReference type="ARBA" id="ARBA00022448"/>
    </source>
</evidence>
<comment type="subcellular location">
    <subcellularLocation>
        <location evidence="1">Cell membrane</location>
        <topology evidence="1">Multi-pass membrane protein</topology>
    </subcellularLocation>
</comment>
<feature type="transmembrane region" description="Helical" evidence="6">
    <location>
        <begin position="429"/>
        <end position="447"/>
    </location>
</feature>
<name>A0ABQ1F0N9_9BACL</name>
<feature type="transmembrane region" description="Helical" evidence="6">
    <location>
        <begin position="175"/>
        <end position="196"/>
    </location>
</feature>
<sequence>MTADHASPIAATQEQEVIRERLILGLWSLAVMPITMNTTMFNVALPQIMKQFALTSTTASWIVTGYSIVFAISSITFSRLSDYLPIRRLLTIGIIFLGAGSLLGMFSHHFIMLFASRVLQAVGAGSGISLGVMLVTRYIPMSRRGRSMSMIISTATFGMGLGPVLGGVITEYWGWNGLFLITGLIVFVLPFLFRLLPREQAQNVRFDFAGAFSIGVGVTGLLLFMTTNSLYALAAGVIFLYAFWMRIKRASGPFVQPTLLKNMPYMLLSFIVFAAFAAHFATLFLMPLMLSRLFGLRSVYTGLIIFPGAMLSALLSNVVGRMIDRYGNHLILRIGSIIMLLGAVLFGFFSSISPIAILIVYIPLSLGVTMLTTSVSNEMSRILPKEQIGAGMGLSQLIQFVGGAFGVALSGKSIAWQKAIPLSSAFTHIYWGVATLVFLAGLSYLLYRAKQLSSLSSLAAK</sequence>
<dbReference type="Gene3D" id="1.20.1250.20">
    <property type="entry name" value="MFS general substrate transporter like domains"/>
    <property type="match status" value="1"/>
</dbReference>
<feature type="transmembrane region" description="Helical" evidence="6">
    <location>
        <begin position="22"/>
        <end position="45"/>
    </location>
</feature>
<evidence type="ECO:0000313" key="8">
    <source>
        <dbReference type="EMBL" id="GFZ95434.1"/>
    </source>
</evidence>
<feature type="transmembrane region" description="Helical" evidence="6">
    <location>
        <begin position="230"/>
        <end position="247"/>
    </location>
</feature>
<gene>
    <name evidence="8" type="ORF">GCM10008018_47290</name>
</gene>
<evidence type="ECO:0000313" key="9">
    <source>
        <dbReference type="Proteomes" id="UP000615455"/>
    </source>
</evidence>
<keyword evidence="9" id="KW-1185">Reference proteome</keyword>
<feature type="transmembrane region" description="Helical" evidence="6">
    <location>
        <begin position="118"/>
        <end position="139"/>
    </location>
</feature>
<evidence type="ECO:0000256" key="1">
    <source>
        <dbReference type="ARBA" id="ARBA00004651"/>
    </source>
</evidence>
<evidence type="ECO:0000256" key="3">
    <source>
        <dbReference type="ARBA" id="ARBA00022692"/>
    </source>
</evidence>
<organism evidence="8 9">
    <name type="scientific">Paenibacillus marchantiophytorum</name>
    <dbReference type="NCBI Taxonomy" id="1619310"/>
    <lineage>
        <taxon>Bacteria</taxon>
        <taxon>Bacillati</taxon>
        <taxon>Bacillota</taxon>
        <taxon>Bacilli</taxon>
        <taxon>Bacillales</taxon>
        <taxon>Paenibacillaceae</taxon>
        <taxon>Paenibacillus</taxon>
    </lineage>
</organism>
<dbReference type="CDD" id="cd17321">
    <property type="entry name" value="MFS_MMR_MDR_like"/>
    <property type="match status" value="1"/>
</dbReference>
<protein>
    <submittedName>
        <fullName evidence="8">MFS transporter</fullName>
    </submittedName>
</protein>
<dbReference type="PROSITE" id="PS50850">
    <property type="entry name" value="MFS"/>
    <property type="match status" value="1"/>
</dbReference>
<feature type="transmembrane region" description="Helical" evidence="6">
    <location>
        <begin position="355"/>
        <end position="376"/>
    </location>
</feature>
<dbReference type="Pfam" id="PF07690">
    <property type="entry name" value="MFS_1"/>
    <property type="match status" value="1"/>
</dbReference>
<keyword evidence="4 6" id="KW-1133">Transmembrane helix</keyword>
<reference evidence="9" key="1">
    <citation type="journal article" date="2019" name="Int. J. Syst. Evol. Microbiol.">
        <title>The Global Catalogue of Microorganisms (GCM) 10K type strain sequencing project: providing services to taxonomists for standard genome sequencing and annotation.</title>
        <authorList>
            <consortium name="The Broad Institute Genomics Platform"/>
            <consortium name="The Broad Institute Genome Sequencing Center for Infectious Disease"/>
            <person name="Wu L."/>
            <person name="Ma J."/>
        </authorList>
    </citation>
    <scope>NUCLEOTIDE SEQUENCE [LARGE SCALE GENOMIC DNA]</scope>
    <source>
        <strain evidence="9">CGMCC 1.15043</strain>
    </source>
</reference>
<evidence type="ECO:0000259" key="7">
    <source>
        <dbReference type="PROSITE" id="PS50850"/>
    </source>
</evidence>
<feature type="transmembrane region" description="Helical" evidence="6">
    <location>
        <begin position="208"/>
        <end position="224"/>
    </location>
</feature>
<comment type="caution">
    <text evidence="8">The sequence shown here is derived from an EMBL/GenBank/DDBJ whole genome shotgun (WGS) entry which is preliminary data.</text>
</comment>
<dbReference type="InterPro" id="IPR036259">
    <property type="entry name" value="MFS_trans_sf"/>
</dbReference>
<dbReference type="SUPFAM" id="SSF103473">
    <property type="entry name" value="MFS general substrate transporter"/>
    <property type="match status" value="1"/>
</dbReference>
<keyword evidence="5 6" id="KW-0472">Membrane</keyword>
<evidence type="ECO:0000256" key="6">
    <source>
        <dbReference type="SAM" id="Phobius"/>
    </source>
</evidence>
<feature type="transmembrane region" description="Helical" evidence="6">
    <location>
        <begin position="57"/>
        <end position="77"/>
    </location>
</feature>